<organism evidence="4">
    <name type="scientific">Aphanomyces invadans</name>
    <dbReference type="NCBI Taxonomy" id="157072"/>
    <lineage>
        <taxon>Eukaryota</taxon>
        <taxon>Sar</taxon>
        <taxon>Stramenopiles</taxon>
        <taxon>Oomycota</taxon>
        <taxon>Saprolegniomycetes</taxon>
        <taxon>Saprolegniales</taxon>
        <taxon>Verrucalvaceae</taxon>
        <taxon>Aphanomyces</taxon>
    </lineage>
</organism>
<dbReference type="InterPro" id="IPR019734">
    <property type="entry name" value="TPR_rpt"/>
</dbReference>
<evidence type="ECO:0000256" key="1">
    <source>
        <dbReference type="ARBA" id="ARBA00022737"/>
    </source>
</evidence>
<dbReference type="VEuPathDB" id="FungiDB:H310_04167"/>
<dbReference type="InterPro" id="IPR011990">
    <property type="entry name" value="TPR-like_helical_dom_sf"/>
</dbReference>
<protein>
    <submittedName>
        <fullName evidence="4">Uncharacterized protein</fullName>
    </submittedName>
</protein>
<keyword evidence="1" id="KW-0677">Repeat</keyword>
<dbReference type="RefSeq" id="XP_008866603.1">
    <property type="nucleotide sequence ID" value="XM_008868381.1"/>
</dbReference>
<feature type="repeat" description="TPR" evidence="3">
    <location>
        <begin position="230"/>
        <end position="263"/>
    </location>
</feature>
<keyword evidence="2 3" id="KW-0802">TPR repeat</keyword>
<evidence type="ECO:0000313" key="4">
    <source>
        <dbReference type="EMBL" id="ETW05165.1"/>
    </source>
</evidence>
<dbReference type="PROSITE" id="PS50005">
    <property type="entry name" value="TPR"/>
    <property type="match status" value="2"/>
</dbReference>
<dbReference type="SMART" id="SM00028">
    <property type="entry name" value="TPR"/>
    <property type="match status" value="4"/>
</dbReference>
<reference evidence="4" key="1">
    <citation type="submission" date="2013-12" db="EMBL/GenBank/DDBJ databases">
        <title>The Genome Sequence of Aphanomyces invadans NJM9701.</title>
        <authorList>
            <consortium name="The Broad Institute Genomics Platform"/>
            <person name="Russ C."/>
            <person name="Tyler B."/>
            <person name="van West P."/>
            <person name="Dieguez-Uribeondo J."/>
            <person name="Young S.K."/>
            <person name="Zeng Q."/>
            <person name="Gargeya S."/>
            <person name="Fitzgerald M."/>
            <person name="Abouelleil A."/>
            <person name="Alvarado L."/>
            <person name="Chapman S.B."/>
            <person name="Gainer-Dewar J."/>
            <person name="Goldberg J."/>
            <person name="Griggs A."/>
            <person name="Gujja S."/>
            <person name="Hansen M."/>
            <person name="Howarth C."/>
            <person name="Imamovic A."/>
            <person name="Ireland A."/>
            <person name="Larimer J."/>
            <person name="McCowan C."/>
            <person name="Murphy C."/>
            <person name="Pearson M."/>
            <person name="Poon T.W."/>
            <person name="Priest M."/>
            <person name="Roberts A."/>
            <person name="Saif S."/>
            <person name="Shea T."/>
            <person name="Sykes S."/>
            <person name="Wortman J."/>
            <person name="Nusbaum C."/>
            <person name="Birren B."/>
        </authorList>
    </citation>
    <scope>NUCLEOTIDE SEQUENCE [LARGE SCALE GENOMIC DNA]</scope>
    <source>
        <strain evidence="4">NJM9701</strain>
    </source>
</reference>
<dbReference type="PANTHER" id="PTHR45641">
    <property type="entry name" value="TETRATRICOPEPTIDE REPEAT PROTEIN (AFU_ORTHOLOGUE AFUA_6G03870)"/>
    <property type="match status" value="1"/>
</dbReference>
<dbReference type="EMBL" id="KI913957">
    <property type="protein sequence ID" value="ETW05165.1"/>
    <property type="molecule type" value="Genomic_DNA"/>
</dbReference>
<evidence type="ECO:0000256" key="3">
    <source>
        <dbReference type="PROSITE-ProRule" id="PRU00339"/>
    </source>
</evidence>
<dbReference type="PANTHER" id="PTHR45641:SF19">
    <property type="entry name" value="NEPHROCYSTIN-3"/>
    <property type="match status" value="1"/>
</dbReference>
<evidence type="ECO:0000256" key="2">
    <source>
        <dbReference type="ARBA" id="ARBA00022803"/>
    </source>
</evidence>
<dbReference type="AlphaFoldDB" id="A0A024UG34"/>
<dbReference type="PROSITE" id="PS50293">
    <property type="entry name" value="TPR_REGION"/>
    <property type="match status" value="1"/>
</dbReference>
<sequence>MQRLATTMLRPLATLRRPAACSMQTARFSKLNVPVTSTQGRRNDYMVVEADIAGMQKKIRELYSKGDFVSGLEMAEICRDAVRDHFGDDHPVYASTLNNLALMQKNLSQLDEAIESYEAALRVYKSCVGENHASWATTLHNLGGVYRLQAHSLSGMKKVEGLDHALECFEESLRVRREILAADHPDIAMSMCNVGMLYWHTHKKEKAEEMLVEAVERLEAKVGATSPLTALAWNNLGIVYKELGKFDAAIELFAKATAVRKAALGELHVETITTMHNWAEALRASGRDDDAAEIQKTILDLVGDVEEVDETKGNK</sequence>
<proteinExistence type="predicted"/>
<dbReference type="Pfam" id="PF13424">
    <property type="entry name" value="TPR_12"/>
    <property type="match status" value="3"/>
</dbReference>
<gene>
    <name evidence="4" type="ORF">H310_04167</name>
</gene>
<dbReference type="GeneID" id="20081217"/>
<dbReference type="OrthoDB" id="10031679at2759"/>
<accession>A0A024UG34</accession>
<feature type="repeat" description="TPR" evidence="3">
    <location>
        <begin position="94"/>
        <end position="127"/>
    </location>
</feature>
<dbReference type="STRING" id="157072.A0A024UG34"/>
<dbReference type="Gene3D" id="1.25.40.10">
    <property type="entry name" value="Tetratricopeptide repeat domain"/>
    <property type="match status" value="2"/>
</dbReference>
<dbReference type="SUPFAM" id="SSF48452">
    <property type="entry name" value="TPR-like"/>
    <property type="match status" value="1"/>
</dbReference>
<dbReference type="eggNOG" id="KOG1840">
    <property type="taxonomic scope" value="Eukaryota"/>
</dbReference>
<name>A0A024UG34_9STRA</name>